<dbReference type="AlphaFoldDB" id="A0A8S1R8Y9"/>
<accession>A0A8S1R8Y9</accession>
<evidence type="ECO:0000313" key="1">
    <source>
        <dbReference type="EMBL" id="CAD8123662.1"/>
    </source>
</evidence>
<reference evidence="1" key="1">
    <citation type="submission" date="2021-01" db="EMBL/GenBank/DDBJ databases">
        <authorList>
            <consortium name="Genoscope - CEA"/>
            <person name="William W."/>
        </authorList>
    </citation>
    <scope>NUCLEOTIDE SEQUENCE</scope>
</reference>
<name>A0A8S1R8Y9_9CILI</name>
<protein>
    <recommendedName>
        <fullName evidence="3">Protein kinase domain-containing protein</fullName>
    </recommendedName>
</protein>
<dbReference type="OrthoDB" id="311333at2759"/>
<comment type="caution">
    <text evidence="1">The sequence shown here is derived from an EMBL/GenBank/DDBJ whole genome shotgun (WGS) entry which is preliminary data.</text>
</comment>
<proteinExistence type="predicted"/>
<organism evidence="1 2">
    <name type="scientific">Paramecium sonneborni</name>
    <dbReference type="NCBI Taxonomy" id="65129"/>
    <lineage>
        <taxon>Eukaryota</taxon>
        <taxon>Sar</taxon>
        <taxon>Alveolata</taxon>
        <taxon>Ciliophora</taxon>
        <taxon>Intramacronucleata</taxon>
        <taxon>Oligohymenophorea</taxon>
        <taxon>Peniculida</taxon>
        <taxon>Parameciidae</taxon>
        <taxon>Paramecium</taxon>
    </lineage>
</organism>
<sequence>MESTPKRKLSLITFEEKVINQGSKTSHKLGFSYEKYARVLDFLKPYIEKKSNELYPFQLPLQKNDENSSQTIVQGECFIPLEYIEGRFLDDIKKIAFTTFQAIFFQLSKAIFMLHKNKILARCISSKNIFVNQLDEKIFLLEFGFYPTAYFEQQYQTNIDITLIITIMKELSKKEKCDGIDKINQLIIKLDELERAMPNLNIMESYQRLYELVQNGPTKQDVQGLYTQQWVNELNEKIKQFDFQSLIKARKGDPDDTDDEHNPQDLSWILNRFDFLKQTVEMFKQSFPEEYVQIGLMLSLMTYFVQESNTGNENELNEEIDMIKNKIKQIQTIQDIEKEILDFIKPQLYKQNRLKDFLKYYRYQTYKNYKRLLSSSQNSLKNVKLSFMMIASFSIDNFDENQIQFSKLYSSSHIKQIQAKTAEIILKFKKQ</sequence>
<dbReference type="EMBL" id="CAJJDN010000146">
    <property type="protein sequence ID" value="CAD8123662.1"/>
    <property type="molecule type" value="Genomic_DNA"/>
</dbReference>
<gene>
    <name evidence="1" type="ORF">PSON_ATCC_30995.1.T1460088</name>
</gene>
<evidence type="ECO:0000313" key="2">
    <source>
        <dbReference type="Proteomes" id="UP000692954"/>
    </source>
</evidence>
<evidence type="ECO:0008006" key="3">
    <source>
        <dbReference type="Google" id="ProtNLM"/>
    </source>
</evidence>
<keyword evidence="2" id="KW-1185">Reference proteome</keyword>
<dbReference type="Proteomes" id="UP000692954">
    <property type="component" value="Unassembled WGS sequence"/>
</dbReference>